<organism evidence="1">
    <name type="scientific">Strongyloides ratti</name>
    <name type="common">Parasitic roundworm</name>
    <dbReference type="NCBI Taxonomy" id="34506"/>
    <lineage>
        <taxon>Eukaryota</taxon>
        <taxon>Metazoa</taxon>
        <taxon>Ecdysozoa</taxon>
        <taxon>Nematoda</taxon>
        <taxon>Chromadorea</taxon>
        <taxon>Rhabditida</taxon>
        <taxon>Tylenchina</taxon>
        <taxon>Panagrolaimomorpha</taxon>
        <taxon>Strongyloidoidea</taxon>
        <taxon>Strongyloididae</taxon>
        <taxon>Strongyloides</taxon>
    </lineage>
</organism>
<dbReference type="AlphaFoldDB" id="A0A090LGR5"/>
<sequence>MLLKKSFLILFSFLQSFILFIYGAPTVYINNQPFSRIRDQLTQPIFEGVYYANGRYGDIKYTDKPAQVRSNNNKQNYHFTDSPFRILSSNFEIRLNGGSYDCKKDEIIAKCGLIPLYSYQHPLYNSLFYTTNVNDVNFGWNTKIKFTLIGYVAREQRCGARVEVNRIVVKTGRQAYTRLISNNEVVQQYGPNFMFQRVPYMEKTKGFFYAWEPIGNRASFEEMRKQKQSGDNFLVDGSPSPKSTICLVNQWPF</sequence>
<reference evidence="1 2" key="1">
    <citation type="submission" date="2014-09" db="EMBL/GenBank/DDBJ databases">
        <authorList>
            <person name="Martin A.A."/>
        </authorList>
    </citation>
    <scope>NUCLEOTIDE SEQUENCE</scope>
    <source>
        <strain evidence="2">ED321</strain>
        <strain evidence="1">ED321 Heterogonic</strain>
    </source>
</reference>
<dbReference type="CTD" id="36381342"/>
<evidence type="ECO:0000313" key="1">
    <source>
        <dbReference type="EMBL" id="CEF68972.1"/>
    </source>
</evidence>
<dbReference type="RefSeq" id="XP_024508172.1">
    <property type="nucleotide sequence ID" value="XM_024654841.1"/>
</dbReference>
<dbReference type="Proteomes" id="UP000035682">
    <property type="component" value="Unplaced"/>
</dbReference>
<dbReference type="EMBL" id="LN609529">
    <property type="protein sequence ID" value="CEF68972.1"/>
    <property type="molecule type" value="Genomic_DNA"/>
</dbReference>
<protein>
    <submittedName>
        <fullName evidence="1 3">Uncharacterized protein</fullName>
    </submittedName>
</protein>
<gene>
    <name evidence="1 3 4" type="ORF">SRAE_2000362500</name>
</gene>
<evidence type="ECO:0000313" key="2">
    <source>
        <dbReference type="Proteomes" id="UP000035682"/>
    </source>
</evidence>
<evidence type="ECO:0000313" key="3">
    <source>
        <dbReference type="WBParaSite" id="SRAE_2000362500.1"/>
    </source>
</evidence>
<accession>A0A090LGR5</accession>
<dbReference type="WBParaSite" id="SRAE_2000362500.1">
    <property type="protein sequence ID" value="SRAE_2000362500.1"/>
    <property type="gene ID" value="WBGene00263849"/>
</dbReference>
<name>A0A090LGR5_STRRB</name>
<keyword evidence="2" id="KW-1185">Reference proteome</keyword>
<evidence type="ECO:0000313" key="4">
    <source>
        <dbReference type="WormBase" id="SRAE_2000362500"/>
    </source>
</evidence>
<dbReference type="WormBase" id="SRAE_2000362500">
    <property type="protein sequence ID" value="SRP08107"/>
    <property type="gene ID" value="WBGene00263849"/>
</dbReference>
<dbReference type="GeneID" id="36381342"/>
<proteinExistence type="predicted"/>
<reference evidence="3" key="2">
    <citation type="submission" date="2020-12" db="UniProtKB">
        <authorList>
            <consortium name="WormBaseParasite"/>
        </authorList>
    </citation>
    <scope>IDENTIFICATION</scope>
</reference>